<dbReference type="HOGENOM" id="CLU_130936_3_1_0"/>
<sequence length="130" mass="14899" precursor="true">MVKLKSSADGRSLKSIKPFDIVVILFIFVITIYFMRTENEAIKKGYIIIDEKKYPLNLDQNGIIDLKIYGKNMKVEVKDKKARISESDCRDKICIHMGYIKDCGDSAICLPNKTAIVIECEKNRYDGISR</sequence>
<reference evidence="2 3" key="2">
    <citation type="journal article" date="2011" name="Stand. Genomic Sci.">
        <title>Complete genome sequence of Calditerrivibrio nitroreducens type strain (Yu37-1).</title>
        <authorList>
            <person name="Pitluck S."/>
            <person name="Sikorski J."/>
            <person name="Zeytun A."/>
            <person name="Lapidus A."/>
            <person name="Nolan M."/>
            <person name="Lucas S."/>
            <person name="Hammon N."/>
            <person name="Deshpande S."/>
            <person name="Cheng J.F."/>
            <person name="Tapia R."/>
            <person name="Han C."/>
            <person name="Goodwin L."/>
            <person name="Liolios K."/>
            <person name="Pagani I."/>
            <person name="Ivanova N."/>
            <person name="Mavromatis K."/>
            <person name="Pati A."/>
            <person name="Chen A."/>
            <person name="Palaniappan K."/>
            <person name="Hauser L."/>
            <person name="Chang Y.J."/>
            <person name="Jeffries C.D."/>
            <person name="Detter J.C."/>
            <person name="Brambilla E."/>
            <person name="Djao O.D."/>
            <person name="Rohde M."/>
            <person name="Spring S."/>
            <person name="Goker M."/>
            <person name="Woyke T."/>
            <person name="Bristow J."/>
            <person name="Eisen J.A."/>
            <person name="Markowitz V."/>
            <person name="Hugenholtz P."/>
            <person name="Kyrpides N.C."/>
            <person name="Klenk H.P."/>
            <person name="Land M."/>
        </authorList>
    </citation>
    <scope>NUCLEOTIDE SEQUENCE [LARGE SCALE GENOMIC DNA]</scope>
    <source>
        <strain evidence="3">DSM 19672 / NBRC 101217 / Yu37-1</strain>
    </source>
</reference>
<proteinExistence type="predicted"/>
<dbReference type="EMBL" id="CP002347">
    <property type="protein sequence ID" value="ADR18471.1"/>
    <property type="molecule type" value="Genomic_DNA"/>
</dbReference>
<protein>
    <submittedName>
        <fullName evidence="2">Uncharacterized protein</fullName>
    </submittedName>
</protein>
<gene>
    <name evidence="2" type="ordered locus">Calni_0558</name>
</gene>
<feature type="transmembrane region" description="Helical" evidence="1">
    <location>
        <begin position="16"/>
        <end position="35"/>
    </location>
</feature>
<organism evidence="2 3">
    <name type="scientific">Calditerrivibrio nitroreducens (strain DSM 19672 / NBRC 101217 / Yu37-1)</name>
    <dbReference type="NCBI Taxonomy" id="768670"/>
    <lineage>
        <taxon>Bacteria</taxon>
        <taxon>Pseudomonadati</taxon>
        <taxon>Deferribacterota</taxon>
        <taxon>Deferribacteres</taxon>
        <taxon>Deferribacterales</taxon>
        <taxon>Calditerrivibrionaceae</taxon>
    </lineage>
</organism>
<keyword evidence="1" id="KW-0472">Membrane</keyword>
<evidence type="ECO:0000313" key="2">
    <source>
        <dbReference type="EMBL" id="ADR18471.1"/>
    </source>
</evidence>
<dbReference type="eggNOG" id="COG5341">
    <property type="taxonomic scope" value="Bacteria"/>
</dbReference>
<keyword evidence="3" id="KW-1185">Reference proteome</keyword>
<reference key="1">
    <citation type="submission" date="2010-11" db="EMBL/GenBank/DDBJ databases">
        <title>The complete genome of chromosome of Calditerrivibrio nitroreducens DSM 19672.</title>
        <authorList>
            <consortium name="US DOE Joint Genome Institute (JGI-PGF)"/>
            <person name="Lucas S."/>
            <person name="Copeland A."/>
            <person name="Lapidus A."/>
            <person name="Bruce D."/>
            <person name="Goodwin L."/>
            <person name="Pitluck S."/>
            <person name="Kyrpides N."/>
            <person name="Mavromatis K."/>
            <person name="Ivanova N."/>
            <person name="Mikhailova N."/>
            <person name="Zeytun A."/>
            <person name="Brettin T."/>
            <person name="Detter J.C."/>
            <person name="Tapia R."/>
            <person name="Han C."/>
            <person name="Land M."/>
            <person name="Hauser L."/>
            <person name="Markowitz V."/>
            <person name="Cheng J.-F."/>
            <person name="Hugenholtz P."/>
            <person name="Woyke T."/>
            <person name="Wu D."/>
            <person name="Spring S."/>
            <person name="Schroeder M."/>
            <person name="Brambilla E."/>
            <person name="Klenk H.-P."/>
            <person name="Eisen J.A."/>
        </authorList>
    </citation>
    <scope>NUCLEOTIDE SEQUENCE [LARGE SCALE GENOMIC DNA]</scope>
    <source>
        <strain>DSM 19672</strain>
    </source>
</reference>
<dbReference type="Proteomes" id="UP000007039">
    <property type="component" value="Chromosome"/>
</dbReference>
<evidence type="ECO:0000313" key="3">
    <source>
        <dbReference type="Proteomes" id="UP000007039"/>
    </source>
</evidence>
<dbReference type="Pfam" id="PF07009">
    <property type="entry name" value="NusG_II"/>
    <property type="match status" value="1"/>
</dbReference>
<dbReference type="STRING" id="768670.Calni_0558"/>
<accession>E4TFK3</accession>
<name>E4TFK3_CALNY</name>
<keyword evidence="1" id="KW-1133">Transmembrane helix</keyword>
<dbReference type="Gene3D" id="2.60.320.10">
    <property type="entry name" value="N-utilization substance G protein NusG, insert domain"/>
    <property type="match status" value="1"/>
</dbReference>
<dbReference type="InterPro" id="IPR038690">
    <property type="entry name" value="NusG_2_sf"/>
</dbReference>
<dbReference type="AlphaFoldDB" id="E4TFK3"/>
<evidence type="ECO:0000256" key="1">
    <source>
        <dbReference type="SAM" id="Phobius"/>
    </source>
</evidence>
<dbReference type="RefSeq" id="WP_013450684.1">
    <property type="nucleotide sequence ID" value="NC_014758.1"/>
</dbReference>
<keyword evidence="1" id="KW-0812">Transmembrane</keyword>
<dbReference type="KEGG" id="cni:Calni_0558"/>
<dbReference type="OrthoDB" id="47603at2"/>